<feature type="compositionally biased region" description="Basic and acidic residues" evidence="1">
    <location>
        <begin position="1"/>
        <end position="10"/>
    </location>
</feature>
<evidence type="ECO:0000256" key="1">
    <source>
        <dbReference type="SAM" id="MobiDB-lite"/>
    </source>
</evidence>
<dbReference type="PANTHER" id="PTHR38790:SF4">
    <property type="entry name" value="2EXR DOMAIN-CONTAINING PROTEIN"/>
    <property type="match status" value="1"/>
</dbReference>
<name>A0A8E2ECI3_9PEZI</name>
<reference evidence="2 3" key="1">
    <citation type="journal article" date="2016" name="Nat. Commun.">
        <title>Ectomycorrhizal ecology is imprinted in the genome of the dominant symbiotic fungus Cenococcum geophilum.</title>
        <authorList>
            <consortium name="DOE Joint Genome Institute"/>
            <person name="Peter M."/>
            <person name="Kohler A."/>
            <person name="Ohm R.A."/>
            <person name="Kuo A."/>
            <person name="Krutzmann J."/>
            <person name="Morin E."/>
            <person name="Arend M."/>
            <person name="Barry K.W."/>
            <person name="Binder M."/>
            <person name="Choi C."/>
            <person name="Clum A."/>
            <person name="Copeland A."/>
            <person name="Grisel N."/>
            <person name="Haridas S."/>
            <person name="Kipfer T."/>
            <person name="LaButti K."/>
            <person name="Lindquist E."/>
            <person name="Lipzen A."/>
            <person name="Maire R."/>
            <person name="Meier B."/>
            <person name="Mihaltcheva S."/>
            <person name="Molinier V."/>
            <person name="Murat C."/>
            <person name="Poggeler S."/>
            <person name="Quandt C.A."/>
            <person name="Sperisen C."/>
            <person name="Tritt A."/>
            <person name="Tisserant E."/>
            <person name="Crous P.W."/>
            <person name="Henrissat B."/>
            <person name="Nehls U."/>
            <person name="Egli S."/>
            <person name="Spatafora J.W."/>
            <person name="Grigoriev I.V."/>
            <person name="Martin F.M."/>
        </authorList>
    </citation>
    <scope>NUCLEOTIDE SEQUENCE [LARGE SCALE GENOMIC DNA]</scope>
    <source>
        <strain evidence="2 3">CBS 459.81</strain>
    </source>
</reference>
<dbReference type="PANTHER" id="PTHR38790">
    <property type="entry name" value="2EXR DOMAIN-CONTAINING PROTEIN-RELATED"/>
    <property type="match status" value="1"/>
</dbReference>
<dbReference type="EMBL" id="KV744928">
    <property type="protein sequence ID" value="OCK81234.1"/>
    <property type="molecule type" value="Genomic_DNA"/>
</dbReference>
<accession>A0A8E2ECI3</accession>
<protein>
    <submittedName>
        <fullName evidence="2">Uncharacterized protein</fullName>
    </submittedName>
</protein>
<feature type="region of interest" description="Disordered" evidence="1">
    <location>
        <begin position="1"/>
        <end position="30"/>
    </location>
</feature>
<evidence type="ECO:0000313" key="2">
    <source>
        <dbReference type="EMBL" id="OCK81234.1"/>
    </source>
</evidence>
<keyword evidence="3" id="KW-1185">Reference proteome</keyword>
<organism evidence="2 3">
    <name type="scientific">Lepidopterella palustris CBS 459.81</name>
    <dbReference type="NCBI Taxonomy" id="1314670"/>
    <lineage>
        <taxon>Eukaryota</taxon>
        <taxon>Fungi</taxon>
        <taxon>Dikarya</taxon>
        <taxon>Ascomycota</taxon>
        <taxon>Pezizomycotina</taxon>
        <taxon>Dothideomycetes</taxon>
        <taxon>Pleosporomycetidae</taxon>
        <taxon>Mytilinidiales</taxon>
        <taxon>Argynnaceae</taxon>
        <taxon>Lepidopterella</taxon>
    </lineage>
</organism>
<gene>
    <name evidence="2" type="ORF">K432DRAFT_425103</name>
</gene>
<dbReference type="AlphaFoldDB" id="A0A8E2ECI3"/>
<dbReference type="OrthoDB" id="5413827at2759"/>
<evidence type="ECO:0000313" key="3">
    <source>
        <dbReference type="Proteomes" id="UP000250266"/>
    </source>
</evidence>
<proteinExistence type="predicted"/>
<sequence length="310" mass="35850">MSRGDVEKAIKASRATGRTRMDSSQPKTLTQSAKVMKPRKGNIFPALKYHRNRLINLNAPASDVRMIIAARNRESSPLLRLPPELRNKIFAFAMGGYHIHITDVGIPPPPPPTGVWDLIYYLWRRLSRPSDASPSDDTPPSEGLPAQLYNYVYTESDRPLYSTTPDCTHPDDIKLTFKWSPNHMTLISRTCRQIYDETGLLYYQLNAFSFNSSSTMRRWVGCRLPVQKRALESLWTNLDWLQKDRWSNWMQPLQLCTGLKVVHVSKMLYRARIDWWGVLFPASIIDDHIGRWSEQLVYYLPKGTRLELVE</sequence>
<dbReference type="Proteomes" id="UP000250266">
    <property type="component" value="Unassembled WGS sequence"/>
</dbReference>